<proteinExistence type="predicted"/>
<keyword evidence="7" id="KW-0575">Peroxidase</keyword>
<dbReference type="SUPFAM" id="SSF48264">
    <property type="entry name" value="Cytochrome P450"/>
    <property type="match status" value="1"/>
</dbReference>
<feature type="binding site" description="axial binding residue" evidence="6">
    <location>
        <position position="407"/>
    </location>
    <ligand>
        <name>heme b</name>
        <dbReference type="ChEBI" id="CHEBI:60344"/>
    </ligand>
    <ligandPart>
        <name>Fe</name>
        <dbReference type="ChEBI" id="CHEBI:18248"/>
    </ligandPart>
</feature>
<dbReference type="SUPFAM" id="SSF48113">
    <property type="entry name" value="Heme-dependent peroxidases"/>
    <property type="match status" value="1"/>
</dbReference>
<dbReference type="InterPro" id="IPR036396">
    <property type="entry name" value="Cyt_P450_sf"/>
</dbReference>
<dbReference type="EMBL" id="ML178845">
    <property type="protein sequence ID" value="TFK97730.1"/>
    <property type="molecule type" value="Genomic_DNA"/>
</dbReference>
<keyword evidence="1 6" id="KW-0349">Heme</keyword>
<keyword evidence="8" id="KW-1185">Reference proteome</keyword>
<dbReference type="PROSITE" id="PS50292">
    <property type="entry name" value="PEROXIDASE_3"/>
    <property type="match status" value="1"/>
</dbReference>
<dbReference type="GO" id="GO:0004497">
    <property type="term" value="F:monooxygenase activity"/>
    <property type="evidence" value="ECO:0007669"/>
    <property type="project" value="InterPro"/>
</dbReference>
<dbReference type="GO" id="GO:0004601">
    <property type="term" value="F:peroxidase activity"/>
    <property type="evidence" value="ECO:0007669"/>
    <property type="project" value="UniProtKB-KW"/>
</dbReference>
<protein>
    <submittedName>
        <fullName evidence="7">Heme peroxidase</fullName>
    </submittedName>
</protein>
<dbReference type="GO" id="GO:0006631">
    <property type="term" value="P:fatty acid metabolic process"/>
    <property type="evidence" value="ECO:0007669"/>
    <property type="project" value="UniProtKB-ARBA"/>
</dbReference>
<evidence type="ECO:0000256" key="4">
    <source>
        <dbReference type="ARBA" id="ARBA00023002"/>
    </source>
</evidence>
<dbReference type="InterPro" id="IPR010255">
    <property type="entry name" value="Haem_peroxidase_sf"/>
</dbReference>
<dbReference type="PANTHER" id="PTHR11903">
    <property type="entry name" value="PROSTAGLANDIN G/H SYNTHASE"/>
    <property type="match status" value="1"/>
</dbReference>
<evidence type="ECO:0000256" key="2">
    <source>
        <dbReference type="ARBA" id="ARBA00022723"/>
    </source>
</evidence>
<evidence type="ECO:0000256" key="6">
    <source>
        <dbReference type="PIRSR" id="PIRSR619791-2"/>
    </source>
</evidence>
<dbReference type="GO" id="GO:0005506">
    <property type="term" value="F:iron ion binding"/>
    <property type="evidence" value="ECO:0007669"/>
    <property type="project" value="InterPro"/>
</dbReference>
<gene>
    <name evidence="7" type="ORF">BDV98DRAFT_607418</name>
</gene>
<dbReference type="InterPro" id="IPR037120">
    <property type="entry name" value="Haem_peroxidase_sf_animal"/>
</dbReference>
<dbReference type="GO" id="GO:0020037">
    <property type="term" value="F:heme binding"/>
    <property type="evidence" value="ECO:0007669"/>
    <property type="project" value="InterPro"/>
</dbReference>
<dbReference type="PRINTS" id="PR00457">
    <property type="entry name" value="ANPEROXIDASE"/>
</dbReference>
<name>A0A5C3QBE5_9AGAR</name>
<dbReference type="InterPro" id="IPR050783">
    <property type="entry name" value="Oxylipin_biosynth_metab"/>
</dbReference>
<dbReference type="PANTHER" id="PTHR11903:SF37">
    <property type="entry name" value="PSI-PRODUCING OXYGENASE A"/>
    <property type="match status" value="1"/>
</dbReference>
<dbReference type="STRING" id="1884261.A0A5C3QBE5"/>
<dbReference type="InterPro" id="IPR019791">
    <property type="entry name" value="Haem_peroxidase_animal"/>
</dbReference>
<dbReference type="AlphaFoldDB" id="A0A5C3QBE5"/>
<evidence type="ECO:0000313" key="8">
    <source>
        <dbReference type="Proteomes" id="UP000305067"/>
    </source>
</evidence>
<dbReference type="OrthoDB" id="823504at2759"/>
<evidence type="ECO:0000313" key="7">
    <source>
        <dbReference type="EMBL" id="TFK97730.1"/>
    </source>
</evidence>
<dbReference type="InterPro" id="IPR034812">
    <property type="entry name" value="Ppo-like_N"/>
</dbReference>
<dbReference type="GO" id="GO:0016705">
    <property type="term" value="F:oxidoreductase activity, acting on paired donors, with incorporation or reduction of molecular oxygen"/>
    <property type="evidence" value="ECO:0007669"/>
    <property type="project" value="InterPro"/>
</dbReference>
<organism evidence="7 8">
    <name type="scientific">Pterulicium gracile</name>
    <dbReference type="NCBI Taxonomy" id="1884261"/>
    <lineage>
        <taxon>Eukaryota</taxon>
        <taxon>Fungi</taxon>
        <taxon>Dikarya</taxon>
        <taxon>Basidiomycota</taxon>
        <taxon>Agaricomycotina</taxon>
        <taxon>Agaricomycetes</taxon>
        <taxon>Agaricomycetidae</taxon>
        <taxon>Agaricales</taxon>
        <taxon>Pleurotineae</taxon>
        <taxon>Pterulaceae</taxon>
        <taxon>Pterulicium</taxon>
    </lineage>
</organism>
<dbReference type="GO" id="GO:0006979">
    <property type="term" value="P:response to oxidative stress"/>
    <property type="evidence" value="ECO:0007669"/>
    <property type="project" value="InterPro"/>
</dbReference>
<dbReference type="CDD" id="cd09817">
    <property type="entry name" value="linoleate_diol_synthase_like"/>
    <property type="match status" value="1"/>
</dbReference>
<sequence>MSDMIKALLRSMGDYSQYLSDSNAPVQSDGAVNLPTSTVKKITDDLVAISEGDVAPLKWSDVDNFVEAAKTLGNTDDRKLILEKLVVLMSRLPPGDKLAAKLQEKVILALYEDLPHPPASYLTTLPSTLPPTATTSVTLSADVDKKKKPQNLKYAARPADGSNYNPLFPDLGKANTPYARTVPSTLQTPLSALPDPGLVFDTLLRRDKFRPHPGGVSGLFFAFADLVIHSIFNTDHSDPTINKSSSYLDLSPLYGSSTTEVAEVRAFDGKGSLKKDTFADIRLLMMPPAVCALLVLFNRNHNYIAQKILDINERGTFERDIAKLDSGDADKKRAQDDEIFERARLVNTGFFMQVILGDYVGAILGLVRDHNSWRLDPLMYARSGHTVSPRGEGNVVSVEFNLMYRWHSTLSTSDTDWTTKKFTDIFKSTNKPFNELNADDFKRAAHSYFHTSVPKDKWEFDGAKRTANGGTTFEDADLARIVLDSTGSRAAAFGARGIPEALRVVEVLGIEQARNWGTCSMNEFRKFMGQKPFESFEEWNSDKDVHTAAAALYGDIENLELYVGLAAEEAKPAVPGAGLCPGYTVSRAILADAVCLTRGDRFLTTEFTPFNLTSWGYQDCQFDKNDGSYGGLLTKLLFRTLPQYFPSGSAYAHFPFLEPRWLEKEWSQKRPDLVKKYTWHRPTPAAKPVVLDRPADVKYLLGHGSQFPSLFDKRLNFLTGGRPLDRDPIFEALGSQQETWNGIFGREAERLVKEKAFARVGSNGRYLDAVKDVINLSAMHVVSRQIWGISVKDQHYPSNTLPEHKVAEMYATITRFMFNKSEPSADWSLAQQSLKIYEEFTKQFKSQITSLQRQGVGALLPSPLSLSSIFSLDASLTYAVLPPQILEPLIPDKPHEGFQKVLLKFNGARTNAPNGLDNLAASLFAVNIPTTGVCNQSAAHVLNYYLEEGREEERAALGKMYKEGHLDQMLPYMWKALRADPPMAYYLRIATKEHQFEGAKVQAGQPILATVGAESAPEAAKSPIGAAFDPAGVPEHTIFSTGLFEALLAQVTGPIFGLKNLRRAPGNSGRFNRVITTESGVKEHRFVDGKGRLLPYPTSLVVEFDA</sequence>
<evidence type="ECO:0000256" key="1">
    <source>
        <dbReference type="ARBA" id="ARBA00022617"/>
    </source>
</evidence>
<keyword evidence="5 6" id="KW-0408">Iron</keyword>
<evidence type="ECO:0000256" key="5">
    <source>
        <dbReference type="ARBA" id="ARBA00023004"/>
    </source>
</evidence>
<dbReference type="GO" id="GO:0051213">
    <property type="term" value="F:dioxygenase activity"/>
    <property type="evidence" value="ECO:0007669"/>
    <property type="project" value="UniProtKB-KW"/>
</dbReference>
<evidence type="ECO:0000256" key="3">
    <source>
        <dbReference type="ARBA" id="ARBA00022964"/>
    </source>
</evidence>
<keyword evidence="4" id="KW-0560">Oxidoreductase</keyword>
<dbReference type="Proteomes" id="UP000305067">
    <property type="component" value="Unassembled WGS sequence"/>
</dbReference>
<keyword evidence="2 6" id="KW-0479">Metal-binding</keyword>
<dbReference type="Gene3D" id="1.10.640.10">
    <property type="entry name" value="Haem peroxidase domain superfamily, animal type"/>
    <property type="match status" value="1"/>
</dbReference>
<dbReference type="Pfam" id="PF03098">
    <property type="entry name" value="An_peroxidase"/>
    <property type="match status" value="1"/>
</dbReference>
<keyword evidence="3" id="KW-0223">Dioxygenase</keyword>
<accession>A0A5C3QBE5</accession>
<reference evidence="7 8" key="1">
    <citation type="journal article" date="2019" name="Nat. Ecol. Evol.">
        <title>Megaphylogeny resolves global patterns of mushroom evolution.</title>
        <authorList>
            <person name="Varga T."/>
            <person name="Krizsan K."/>
            <person name="Foldi C."/>
            <person name="Dima B."/>
            <person name="Sanchez-Garcia M."/>
            <person name="Sanchez-Ramirez S."/>
            <person name="Szollosi G.J."/>
            <person name="Szarkandi J.G."/>
            <person name="Papp V."/>
            <person name="Albert L."/>
            <person name="Andreopoulos W."/>
            <person name="Angelini C."/>
            <person name="Antonin V."/>
            <person name="Barry K.W."/>
            <person name="Bougher N.L."/>
            <person name="Buchanan P."/>
            <person name="Buyck B."/>
            <person name="Bense V."/>
            <person name="Catcheside P."/>
            <person name="Chovatia M."/>
            <person name="Cooper J."/>
            <person name="Damon W."/>
            <person name="Desjardin D."/>
            <person name="Finy P."/>
            <person name="Geml J."/>
            <person name="Haridas S."/>
            <person name="Hughes K."/>
            <person name="Justo A."/>
            <person name="Karasinski D."/>
            <person name="Kautmanova I."/>
            <person name="Kiss B."/>
            <person name="Kocsube S."/>
            <person name="Kotiranta H."/>
            <person name="LaButti K.M."/>
            <person name="Lechner B.E."/>
            <person name="Liimatainen K."/>
            <person name="Lipzen A."/>
            <person name="Lukacs Z."/>
            <person name="Mihaltcheva S."/>
            <person name="Morgado L.N."/>
            <person name="Niskanen T."/>
            <person name="Noordeloos M.E."/>
            <person name="Ohm R.A."/>
            <person name="Ortiz-Santana B."/>
            <person name="Ovrebo C."/>
            <person name="Racz N."/>
            <person name="Riley R."/>
            <person name="Savchenko A."/>
            <person name="Shiryaev A."/>
            <person name="Soop K."/>
            <person name="Spirin V."/>
            <person name="Szebenyi C."/>
            <person name="Tomsovsky M."/>
            <person name="Tulloss R.E."/>
            <person name="Uehling J."/>
            <person name="Grigoriev I.V."/>
            <person name="Vagvolgyi C."/>
            <person name="Papp T."/>
            <person name="Martin F.M."/>
            <person name="Miettinen O."/>
            <person name="Hibbett D.S."/>
            <person name="Nagy L.G."/>
        </authorList>
    </citation>
    <scope>NUCLEOTIDE SEQUENCE [LARGE SCALE GENOMIC DNA]</scope>
    <source>
        <strain evidence="7 8">CBS 309.79</strain>
    </source>
</reference>